<reference evidence="2" key="1">
    <citation type="journal article" date="2019" name="Int. J. Syst. Evol. Microbiol.">
        <title>The Global Catalogue of Microorganisms (GCM) 10K type strain sequencing project: providing services to taxonomists for standard genome sequencing and annotation.</title>
        <authorList>
            <consortium name="The Broad Institute Genomics Platform"/>
            <consortium name="The Broad Institute Genome Sequencing Center for Infectious Disease"/>
            <person name="Wu L."/>
            <person name="Ma J."/>
        </authorList>
    </citation>
    <scope>NUCLEOTIDE SEQUENCE [LARGE SCALE GENOMIC DNA]</scope>
    <source>
        <strain evidence="2">CCUG 56108</strain>
    </source>
</reference>
<organism evidence="1 2">
    <name type="scientific">Methylobacterium marchantiae</name>
    <dbReference type="NCBI Taxonomy" id="600331"/>
    <lineage>
        <taxon>Bacteria</taxon>
        <taxon>Pseudomonadati</taxon>
        <taxon>Pseudomonadota</taxon>
        <taxon>Alphaproteobacteria</taxon>
        <taxon>Hyphomicrobiales</taxon>
        <taxon>Methylobacteriaceae</taxon>
        <taxon>Methylobacterium</taxon>
    </lineage>
</organism>
<name>A0ABW3WX53_9HYPH</name>
<dbReference type="RefSeq" id="WP_238209090.1">
    <property type="nucleotide sequence ID" value="NZ_JBHTND010000010.1"/>
</dbReference>
<accession>A0ABW3WX53</accession>
<dbReference type="EMBL" id="JBHTND010000010">
    <property type="protein sequence ID" value="MFD1301776.1"/>
    <property type="molecule type" value="Genomic_DNA"/>
</dbReference>
<sequence>MTQVALNMSVSDPDRFQAILKEAEGLGLVVHAAYEDLGIVSGSIDSGAVAGLRRISGLTLEPDRTVAAMPSPGRAARS</sequence>
<dbReference type="Proteomes" id="UP001597176">
    <property type="component" value="Unassembled WGS sequence"/>
</dbReference>
<keyword evidence="2" id="KW-1185">Reference proteome</keyword>
<proteinExistence type="predicted"/>
<gene>
    <name evidence="1" type="ORF">ACFQ4G_09290</name>
</gene>
<protein>
    <submittedName>
        <fullName evidence="1">Uncharacterized protein</fullName>
    </submittedName>
</protein>
<evidence type="ECO:0000313" key="1">
    <source>
        <dbReference type="EMBL" id="MFD1301776.1"/>
    </source>
</evidence>
<evidence type="ECO:0000313" key="2">
    <source>
        <dbReference type="Proteomes" id="UP001597176"/>
    </source>
</evidence>
<comment type="caution">
    <text evidence="1">The sequence shown here is derived from an EMBL/GenBank/DDBJ whole genome shotgun (WGS) entry which is preliminary data.</text>
</comment>